<dbReference type="CDD" id="cd15410">
    <property type="entry name" value="7tmA_OR5D-like"/>
    <property type="match status" value="1"/>
</dbReference>
<name>A0A670IWP5_PODMU</name>
<feature type="domain" description="G-protein coupled receptors family 1 profile" evidence="10">
    <location>
        <begin position="41"/>
        <end position="290"/>
    </location>
</feature>
<protein>
    <recommendedName>
        <fullName evidence="9">Olfactory receptor</fullName>
    </recommendedName>
</protein>
<evidence type="ECO:0000313" key="11">
    <source>
        <dbReference type="Ensembl" id="ENSPMRP00000015587.1"/>
    </source>
</evidence>
<dbReference type="InterPro" id="IPR000725">
    <property type="entry name" value="Olfact_rcpt"/>
</dbReference>
<reference evidence="11" key="3">
    <citation type="submission" date="2025-09" db="UniProtKB">
        <authorList>
            <consortium name="Ensembl"/>
        </authorList>
    </citation>
    <scope>IDENTIFICATION</scope>
</reference>
<dbReference type="PROSITE" id="PS00237">
    <property type="entry name" value="G_PROTEIN_RECEP_F1_1"/>
    <property type="match status" value="1"/>
</dbReference>
<dbReference type="GO" id="GO:0004930">
    <property type="term" value="F:G protein-coupled receptor activity"/>
    <property type="evidence" value="ECO:0007669"/>
    <property type="project" value="UniProtKB-KW"/>
</dbReference>
<dbReference type="OMA" id="DLCAIQM"/>
<evidence type="ECO:0000256" key="1">
    <source>
        <dbReference type="ARBA" id="ARBA00004141"/>
    </source>
</evidence>
<comment type="similarity">
    <text evidence="8">Belongs to the G-protein coupled receptor 1 family.</text>
</comment>
<keyword evidence="2 8" id="KW-0812">Transmembrane</keyword>
<comment type="subcellular location">
    <subcellularLocation>
        <location evidence="9">Cell membrane</location>
        <topology evidence="9">Multi-pass membrane protein</topology>
    </subcellularLocation>
    <subcellularLocation>
        <location evidence="1">Membrane</location>
        <topology evidence="1">Multi-pass membrane protein</topology>
    </subcellularLocation>
</comment>
<dbReference type="PRINTS" id="PR00237">
    <property type="entry name" value="GPCRRHODOPSN"/>
</dbReference>
<evidence type="ECO:0000313" key="12">
    <source>
        <dbReference type="Proteomes" id="UP000472272"/>
    </source>
</evidence>
<dbReference type="InterPro" id="IPR000276">
    <property type="entry name" value="GPCR_Rhodpsn"/>
</dbReference>
<feature type="transmembrane region" description="Helical" evidence="9">
    <location>
        <begin position="99"/>
        <end position="120"/>
    </location>
</feature>
<sequence length="322" mass="36153">MDQGNNSVVTEFILLGFTDDPEMQLPLFMLFLLIYVITVIWNVGMIVLICAEPQLHNPMYFFLGNLSFADLCYSSAIAPKMLADLLVETKRISFNACAIQLYILSFFVDVDCLLLALMAYDRYMAICNPLHYSVLMSKRVCGRLMAMAYFIGMADAMIHTCCTFQLPFCKSNIINHFFCDEPPLLLLSCSDTSKNELMLFVLFGCILASSLGMVLVSYVYILGTIVRMRSAEGRRKAFSTCASHLTAVGIFHGTILFMYFRPSSTLSLDQDKWASVFYTVVIPMLNPLIYSLRNKDVKAALTKALANLRLLEGSLKACKAVF</sequence>
<dbReference type="Pfam" id="PF13853">
    <property type="entry name" value="7tm_4"/>
    <property type="match status" value="1"/>
</dbReference>
<dbReference type="PROSITE" id="PS50262">
    <property type="entry name" value="G_PROTEIN_RECEP_F1_2"/>
    <property type="match status" value="1"/>
</dbReference>
<keyword evidence="5 9" id="KW-0472">Membrane</keyword>
<keyword evidence="6 8" id="KW-0675">Receptor</keyword>
<keyword evidence="9" id="KW-0552">Olfaction</keyword>
<evidence type="ECO:0000256" key="7">
    <source>
        <dbReference type="ARBA" id="ARBA00023224"/>
    </source>
</evidence>
<accession>A0A670IWP5</accession>
<dbReference type="SUPFAM" id="SSF81321">
    <property type="entry name" value="Family A G protein-coupled receptor-like"/>
    <property type="match status" value="1"/>
</dbReference>
<keyword evidence="9" id="KW-0716">Sensory transduction</keyword>
<dbReference type="GeneTree" id="ENSGT01140000282514"/>
<keyword evidence="12" id="KW-1185">Reference proteome</keyword>
<dbReference type="PANTHER" id="PTHR48018">
    <property type="entry name" value="OLFACTORY RECEPTOR"/>
    <property type="match status" value="1"/>
</dbReference>
<organism evidence="11 12">
    <name type="scientific">Podarcis muralis</name>
    <name type="common">Wall lizard</name>
    <name type="synonym">Lacerta muralis</name>
    <dbReference type="NCBI Taxonomy" id="64176"/>
    <lineage>
        <taxon>Eukaryota</taxon>
        <taxon>Metazoa</taxon>
        <taxon>Chordata</taxon>
        <taxon>Craniata</taxon>
        <taxon>Vertebrata</taxon>
        <taxon>Euteleostomi</taxon>
        <taxon>Lepidosauria</taxon>
        <taxon>Squamata</taxon>
        <taxon>Bifurcata</taxon>
        <taxon>Unidentata</taxon>
        <taxon>Episquamata</taxon>
        <taxon>Laterata</taxon>
        <taxon>Lacertibaenia</taxon>
        <taxon>Lacertidae</taxon>
        <taxon>Podarcis</taxon>
    </lineage>
</organism>
<feature type="transmembrane region" description="Helical" evidence="9">
    <location>
        <begin position="197"/>
        <end position="221"/>
    </location>
</feature>
<evidence type="ECO:0000259" key="10">
    <source>
        <dbReference type="PROSITE" id="PS50262"/>
    </source>
</evidence>
<keyword evidence="4 8" id="KW-0297">G-protein coupled receptor</keyword>
<reference evidence="11 12" key="1">
    <citation type="journal article" date="2019" name="Proc. Natl. Acad. Sci. U.S.A.">
        <title>Regulatory changes in pterin and carotenoid genes underlie balanced color polymorphisms in the wall lizard.</title>
        <authorList>
            <person name="Andrade P."/>
            <person name="Pinho C."/>
            <person name="Perez I de Lanuza G."/>
            <person name="Afonso S."/>
            <person name="Brejcha J."/>
            <person name="Rubin C.J."/>
            <person name="Wallerman O."/>
            <person name="Pereira P."/>
            <person name="Sabatino S.J."/>
            <person name="Bellati A."/>
            <person name="Pellitteri-Rosa D."/>
            <person name="Bosakova Z."/>
            <person name="Bunikis I."/>
            <person name="Carretero M.A."/>
            <person name="Feiner N."/>
            <person name="Marsik P."/>
            <person name="Pauperio F."/>
            <person name="Salvi D."/>
            <person name="Soler L."/>
            <person name="While G.M."/>
            <person name="Uller T."/>
            <person name="Font E."/>
            <person name="Andersson L."/>
            <person name="Carneiro M."/>
        </authorList>
    </citation>
    <scope>NUCLEOTIDE SEQUENCE</scope>
</reference>
<feature type="transmembrane region" description="Helical" evidence="9">
    <location>
        <begin position="27"/>
        <end position="48"/>
    </location>
</feature>
<evidence type="ECO:0000256" key="5">
    <source>
        <dbReference type="ARBA" id="ARBA00023136"/>
    </source>
</evidence>
<feature type="transmembrane region" description="Helical" evidence="9">
    <location>
        <begin position="273"/>
        <end position="292"/>
    </location>
</feature>
<evidence type="ECO:0000256" key="8">
    <source>
        <dbReference type="RuleBase" id="RU000688"/>
    </source>
</evidence>
<gene>
    <name evidence="11" type="primary">LOC114584387</name>
</gene>
<evidence type="ECO:0000256" key="6">
    <source>
        <dbReference type="ARBA" id="ARBA00023170"/>
    </source>
</evidence>
<dbReference type="AlphaFoldDB" id="A0A670IWP5"/>
<feature type="transmembrane region" description="Helical" evidence="9">
    <location>
        <begin position="242"/>
        <end position="261"/>
    </location>
</feature>
<dbReference type="FunFam" id="1.20.1070.10:FF:000003">
    <property type="entry name" value="Olfactory receptor"/>
    <property type="match status" value="1"/>
</dbReference>
<dbReference type="GO" id="GO:0004984">
    <property type="term" value="F:olfactory receptor activity"/>
    <property type="evidence" value="ECO:0007669"/>
    <property type="project" value="InterPro"/>
</dbReference>
<dbReference type="Gene3D" id="1.20.1070.10">
    <property type="entry name" value="Rhodopsin 7-helix transmembrane proteins"/>
    <property type="match status" value="1"/>
</dbReference>
<keyword evidence="9" id="KW-1003">Cell membrane</keyword>
<dbReference type="GO" id="GO:0005886">
    <property type="term" value="C:plasma membrane"/>
    <property type="evidence" value="ECO:0007669"/>
    <property type="project" value="UniProtKB-SubCell"/>
</dbReference>
<dbReference type="PRINTS" id="PR00245">
    <property type="entry name" value="OLFACTORYR"/>
</dbReference>
<dbReference type="Proteomes" id="UP000472272">
    <property type="component" value="Chromosome 1"/>
</dbReference>
<evidence type="ECO:0000256" key="3">
    <source>
        <dbReference type="ARBA" id="ARBA00022989"/>
    </source>
</evidence>
<evidence type="ECO:0000256" key="9">
    <source>
        <dbReference type="RuleBase" id="RU363047"/>
    </source>
</evidence>
<reference evidence="11" key="2">
    <citation type="submission" date="2025-08" db="UniProtKB">
        <authorList>
            <consortium name="Ensembl"/>
        </authorList>
    </citation>
    <scope>IDENTIFICATION</scope>
</reference>
<dbReference type="Ensembl" id="ENSPMRT00000016647.1">
    <property type="protein sequence ID" value="ENSPMRP00000015587.1"/>
    <property type="gene ID" value="ENSPMRG00000010396.1"/>
</dbReference>
<keyword evidence="7 8" id="KW-0807">Transducer</keyword>
<evidence type="ECO:0000256" key="2">
    <source>
        <dbReference type="ARBA" id="ARBA00022692"/>
    </source>
</evidence>
<feature type="transmembrane region" description="Helical" evidence="9">
    <location>
        <begin position="60"/>
        <end position="79"/>
    </location>
</feature>
<proteinExistence type="inferred from homology"/>
<feature type="transmembrane region" description="Helical" evidence="9">
    <location>
        <begin position="140"/>
        <end position="158"/>
    </location>
</feature>
<dbReference type="InterPro" id="IPR017452">
    <property type="entry name" value="GPCR_Rhodpsn_7TM"/>
</dbReference>
<evidence type="ECO:0000256" key="4">
    <source>
        <dbReference type="ARBA" id="ARBA00023040"/>
    </source>
</evidence>
<keyword evidence="3 9" id="KW-1133">Transmembrane helix</keyword>